<proteinExistence type="inferred from homology"/>
<dbReference type="GO" id="GO:0019303">
    <property type="term" value="P:D-ribose catabolic process"/>
    <property type="evidence" value="ECO:0007669"/>
    <property type="project" value="UniProtKB-UniRule"/>
</dbReference>
<dbReference type="NCBIfam" id="NF008761">
    <property type="entry name" value="PRK11797.1"/>
    <property type="match status" value="1"/>
</dbReference>
<comment type="subunit">
    <text evidence="6">Homodecamer.</text>
</comment>
<dbReference type="EMBL" id="AENT01000030">
    <property type="protein sequence ID" value="EFR42192.1"/>
    <property type="molecule type" value="Genomic_DNA"/>
</dbReference>
<dbReference type="AlphaFoldDB" id="E4LAP8"/>
<feature type="binding site" evidence="6">
    <location>
        <position position="28"/>
    </location>
    <ligand>
        <name>substrate</name>
    </ligand>
</feature>
<dbReference type="UniPathway" id="UPA00916">
    <property type="reaction ID" value="UER00888"/>
</dbReference>
<evidence type="ECO:0000256" key="6">
    <source>
        <dbReference type="HAMAP-Rule" id="MF_01661"/>
    </source>
</evidence>
<evidence type="ECO:0000256" key="4">
    <source>
        <dbReference type="ARBA" id="ARBA00023235"/>
    </source>
</evidence>
<comment type="similarity">
    <text evidence="6">Belongs to the RbsD / FucU family. RbsD subfamily.</text>
</comment>
<evidence type="ECO:0000256" key="2">
    <source>
        <dbReference type="ARBA" id="ARBA00012862"/>
    </source>
</evidence>
<dbReference type="SUPFAM" id="SSF102546">
    <property type="entry name" value="RbsD-like"/>
    <property type="match status" value="1"/>
</dbReference>
<keyword evidence="5 6" id="KW-0119">Carbohydrate metabolism</keyword>
<sequence length="134" mass="15062">MQKVGILNSKISKVLADMGHTDKITVGDCGLPTPEGISKIDLALKLGEPKFIDVVSEIAKYMEIEKVYVASEIKTKNPVQWNALRKLFPENKYKWIILNNHEEFKELTKSSKAIIRTGEITPFSNIVLESGVIF</sequence>
<evidence type="ECO:0000256" key="1">
    <source>
        <dbReference type="ARBA" id="ARBA00000223"/>
    </source>
</evidence>
<comment type="function">
    <text evidence="6">Catalyzes the interconversion of beta-pyran and beta-furan forms of D-ribose.</text>
</comment>
<dbReference type="InterPro" id="IPR023750">
    <property type="entry name" value="RbsD-like_sf"/>
</dbReference>
<dbReference type="RefSeq" id="WP_007555242.1">
    <property type="nucleotide sequence ID" value="NZ_AENT01000030.1"/>
</dbReference>
<comment type="catalytic activity">
    <reaction evidence="1 6">
        <text>beta-D-ribopyranose = beta-D-ribofuranose</text>
        <dbReference type="Rhea" id="RHEA:25432"/>
        <dbReference type="ChEBI" id="CHEBI:27476"/>
        <dbReference type="ChEBI" id="CHEBI:47002"/>
        <dbReference type="EC" id="5.4.99.62"/>
    </reaction>
</comment>
<comment type="caution">
    <text evidence="7">The sequence shown here is derived from an EMBL/GenBank/DDBJ whole genome shotgun (WGS) entry which is preliminary data.</text>
</comment>
<dbReference type="Proteomes" id="UP000004594">
    <property type="component" value="Unassembled WGS sequence"/>
</dbReference>
<dbReference type="InterPro" id="IPR023064">
    <property type="entry name" value="D-ribose_pyranase"/>
</dbReference>
<dbReference type="Gene3D" id="3.40.1650.10">
    <property type="entry name" value="RbsD-like domain"/>
    <property type="match status" value="1"/>
</dbReference>
<feature type="binding site" evidence="6">
    <location>
        <begin position="123"/>
        <end position="125"/>
    </location>
    <ligand>
        <name>substrate</name>
    </ligand>
</feature>
<evidence type="ECO:0000313" key="7">
    <source>
        <dbReference type="EMBL" id="EFR42192.1"/>
    </source>
</evidence>
<evidence type="ECO:0000256" key="5">
    <source>
        <dbReference type="ARBA" id="ARBA00023277"/>
    </source>
</evidence>
<dbReference type="OrthoDB" id="9805009at2"/>
<dbReference type="GO" id="GO:0062193">
    <property type="term" value="F:D-ribose pyranase activity"/>
    <property type="evidence" value="ECO:0007669"/>
    <property type="project" value="UniProtKB-EC"/>
</dbReference>
<dbReference type="PANTHER" id="PTHR37831:SF1">
    <property type="entry name" value="D-RIBOSE PYRANASE"/>
    <property type="match status" value="1"/>
</dbReference>
<gene>
    <name evidence="6 7" type="primary">rbsD</name>
    <name evidence="7" type="ORF">HMPREF9220_0185</name>
</gene>
<feature type="active site" description="Proton donor" evidence="6">
    <location>
        <position position="20"/>
    </location>
</feature>
<reference evidence="7 8" key="1">
    <citation type="submission" date="2010-11" db="EMBL/GenBank/DDBJ databases">
        <authorList>
            <person name="Durkin A.S."/>
            <person name="Madupu R."/>
            <person name="Torralba M."/>
            <person name="Gillis M."/>
            <person name="Methe B."/>
            <person name="Sutton G."/>
            <person name="Nelson K.E."/>
        </authorList>
    </citation>
    <scope>NUCLEOTIDE SEQUENCE [LARGE SCALE GENOMIC DNA]</scope>
    <source>
        <strain evidence="7 8">UPII 345-E</strain>
    </source>
</reference>
<dbReference type="PANTHER" id="PTHR37831">
    <property type="entry name" value="D-RIBOSE PYRANASE"/>
    <property type="match status" value="1"/>
</dbReference>
<evidence type="ECO:0000313" key="8">
    <source>
        <dbReference type="Proteomes" id="UP000004594"/>
    </source>
</evidence>
<dbReference type="EC" id="5.4.99.62" evidence="2 6"/>
<evidence type="ECO:0000256" key="3">
    <source>
        <dbReference type="ARBA" id="ARBA00022490"/>
    </source>
</evidence>
<dbReference type="Pfam" id="PF05025">
    <property type="entry name" value="RbsD_FucU"/>
    <property type="match status" value="1"/>
</dbReference>
<dbReference type="GO" id="GO:0005829">
    <property type="term" value="C:cytosol"/>
    <property type="evidence" value="ECO:0007669"/>
    <property type="project" value="TreeGrafter"/>
</dbReference>
<protein>
    <recommendedName>
        <fullName evidence="2 6">D-ribose pyranase</fullName>
        <ecNumber evidence="2 6">5.4.99.62</ecNumber>
    </recommendedName>
</protein>
<keyword evidence="4 6" id="KW-0413">Isomerase</keyword>
<dbReference type="GO" id="GO:0016872">
    <property type="term" value="F:intramolecular lyase activity"/>
    <property type="evidence" value="ECO:0007669"/>
    <property type="project" value="UniProtKB-UniRule"/>
</dbReference>
<feature type="binding site" evidence="6">
    <location>
        <position position="101"/>
    </location>
    <ligand>
        <name>substrate</name>
    </ligand>
</feature>
<comment type="pathway">
    <text evidence="6">Carbohydrate metabolism; D-ribose degradation; D-ribose 5-phosphate from beta-D-ribopyranose: step 1/2.</text>
</comment>
<dbReference type="eggNOG" id="COG1869">
    <property type="taxonomic scope" value="Bacteria"/>
</dbReference>
<dbReference type="HAMAP" id="MF_01661">
    <property type="entry name" value="D_rib_pyranase"/>
    <property type="match status" value="1"/>
</dbReference>
<dbReference type="InterPro" id="IPR007721">
    <property type="entry name" value="RbsD_FucU"/>
</dbReference>
<accession>E4LAP8</accession>
<dbReference type="GO" id="GO:0048029">
    <property type="term" value="F:monosaccharide binding"/>
    <property type="evidence" value="ECO:0007669"/>
    <property type="project" value="InterPro"/>
</dbReference>
<comment type="subcellular location">
    <subcellularLocation>
        <location evidence="6">Cytoplasm</location>
    </subcellularLocation>
</comment>
<organism evidence="7 8">
    <name type="scientific">Dialister micraerophilus UPII 345-E</name>
    <dbReference type="NCBI Taxonomy" id="910314"/>
    <lineage>
        <taxon>Bacteria</taxon>
        <taxon>Bacillati</taxon>
        <taxon>Bacillota</taxon>
        <taxon>Negativicutes</taxon>
        <taxon>Veillonellales</taxon>
        <taxon>Veillonellaceae</taxon>
        <taxon>Dialister</taxon>
    </lineage>
</organism>
<name>E4LAP8_9FIRM</name>
<keyword evidence="3 6" id="KW-0963">Cytoplasm</keyword>